<sequence length="336" mass="38530">MDGSDQGRPPPEPESRSYPIYRPPGLWFDDGNHVIQAENYQFRIHRGILSARSPVLRRVFSEPVPEGAQNIEGCPVTHLQDHGKDLMHLLMSIYDPAFFEPPPKDVPVGVVLSVARLSFKYEVQHLHRRSILHIERNYPIDMDTCMSHWRTTEGQSWFCCFETLLNIIVTATYINASWVLPAAYYYCSSAVPSHTLRDTSLWNNSQRAIVLRNILAGKINLEIMDVAYENLIGTSPCSGCIQREKCALATLAAVRRFWSSITQREPAGTKMHTLTYWWDRKLLKKRHCKELCDPCSSACMSAYESARGDYWDKIPSAFNLPSWKELKSLRETNFSE</sequence>
<dbReference type="SUPFAM" id="SSF54695">
    <property type="entry name" value="POZ domain"/>
    <property type="match status" value="1"/>
</dbReference>
<organism evidence="2 3">
    <name type="scientific">Laccaria amethystina LaAM-08-1</name>
    <dbReference type="NCBI Taxonomy" id="1095629"/>
    <lineage>
        <taxon>Eukaryota</taxon>
        <taxon>Fungi</taxon>
        <taxon>Dikarya</taxon>
        <taxon>Basidiomycota</taxon>
        <taxon>Agaricomycotina</taxon>
        <taxon>Agaricomycetes</taxon>
        <taxon>Agaricomycetidae</taxon>
        <taxon>Agaricales</taxon>
        <taxon>Agaricineae</taxon>
        <taxon>Hydnangiaceae</taxon>
        <taxon>Laccaria</taxon>
    </lineage>
</organism>
<dbReference type="PROSITE" id="PS50097">
    <property type="entry name" value="BTB"/>
    <property type="match status" value="1"/>
</dbReference>
<gene>
    <name evidence="2" type="ORF">K443DRAFT_3389</name>
</gene>
<dbReference type="AlphaFoldDB" id="A0A0C9XWV9"/>
<keyword evidence="3" id="KW-1185">Reference proteome</keyword>
<dbReference type="Gene3D" id="3.30.710.10">
    <property type="entry name" value="Potassium Channel Kv1.1, Chain A"/>
    <property type="match status" value="1"/>
</dbReference>
<dbReference type="Pfam" id="PF00651">
    <property type="entry name" value="BTB"/>
    <property type="match status" value="1"/>
</dbReference>
<evidence type="ECO:0000259" key="1">
    <source>
        <dbReference type="PROSITE" id="PS50097"/>
    </source>
</evidence>
<evidence type="ECO:0000313" key="3">
    <source>
        <dbReference type="Proteomes" id="UP000054477"/>
    </source>
</evidence>
<protein>
    <recommendedName>
        <fullName evidence="1">BTB domain-containing protein</fullName>
    </recommendedName>
</protein>
<dbReference type="OrthoDB" id="3058788at2759"/>
<reference evidence="2 3" key="1">
    <citation type="submission" date="2014-04" db="EMBL/GenBank/DDBJ databases">
        <authorList>
            <consortium name="DOE Joint Genome Institute"/>
            <person name="Kuo A."/>
            <person name="Kohler A."/>
            <person name="Nagy L.G."/>
            <person name="Floudas D."/>
            <person name="Copeland A."/>
            <person name="Barry K.W."/>
            <person name="Cichocki N."/>
            <person name="Veneault-Fourrey C."/>
            <person name="LaButti K."/>
            <person name="Lindquist E.A."/>
            <person name="Lipzen A."/>
            <person name="Lundell T."/>
            <person name="Morin E."/>
            <person name="Murat C."/>
            <person name="Sun H."/>
            <person name="Tunlid A."/>
            <person name="Henrissat B."/>
            <person name="Grigoriev I.V."/>
            <person name="Hibbett D.S."/>
            <person name="Martin F."/>
            <person name="Nordberg H.P."/>
            <person name="Cantor M.N."/>
            <person name="Hua S.X."/>
        </authorList>
    </citation>
    <scope>NUCLEOTIDE SEQUENCE [LARGE SCALE GENOMIC DNA]</scope>
    <source>
        <strain evidence="2 3">LaAM-08-1</strain>
    </source>
</reference>
<evidence type="ECO:0000313" key="2">
    <source>
        <dbReference type="EMBL" id="KIK06084.1"/>
    </source>
</evidence>
<dbReference type="Proteomes" id="UP000054477">
    <property type="component" value="Unassembled WGS sequence"/>
</dbReference>
<accession>A0A0C9XWV9</accession>
<reference evidence="3" key="2">
    <citation type="submission" date="2015-01" db="EMBL/GenBank/DDBJ databases">
        <title>Evolutionary Origins and Diversification of the Mycorrhizal Mutualists.</title>
        <authorList>
            <consortium name="DOE Joint Genome Institute"/>
            <consortium name="Mycorrhizal Genomics Consortium"/>
            <person name="Kohler A."/>
            <person name="Kuo A."/>
            <person name="Nagy L.G."/>
            <person name="Floudas D."/>
            <person name="Copeland A."/>
            <person name="Barry K.W."/>
            <person name="Cichocki N."/>
            <person name="Veneault-Fourrey C."/>
            <person name="LaButti K."/>
            <person name="Lindquist E.A."/>
            <person name="Lipzen A."/>
            <person name="Lundell T."/>
            <person name="Morin E."/>
            <person name="Murat C."/>
            <person name="Riley R."/>
            <person name="Ohm R."/>
            <person name="Sun H."/>
            <person name="Tunlid A."/>
            <person name="Henrissat B."/>
            <person name="Grigoriev I.V."/>
            <person name="Hibbett D.S."/>
            <person name="Martin F."/>
        </authorList>
    </citation>
    <scope>NUCLEOTIDE SEQUENCE [LARGE SCALE GENOMIC DNA]</scope>
    <source>
        <strain evidence="3">LaAM-08-1</strain>
    </source>
</reference>
<proteinExistence type="predicted"/>
<feature type="domain" description="BTB" evidence="1">
    <location>
        <begin position="31"/>
        <end position="102"/>
    </location>
</feature>
<dbReference type="HOGENOM" id="CLU_033082_3_2_1"/>
<dbReference type="InterPro" id="IPR000210">
    <property type="entry name" value="BTB/POZ_dom"/>
</dbReference>
<dbReference type="EMBL" id="KN838555">
    <property type="protein sequence ID" value="KIK06084.1"/>
    <property type="molecule type" value="Genomic_DNA"/>
</dbReference>
<dbReference type="InterPro" id="IPR011333">
    <property type="entry name" value="SKP1/BTB/POZ_sf"/>
</dbReference>
<name>A0A0C9XWV9_9AGAR</name>